<keyword evidence="1" id="KW-0175">Coiled coil</keyword>
<dbReference type="Proteomes" id="UP001595904">
    <property type="component" value="Unassembled WGS sequence"/>
</dbReference>
<dbReference type="InterPro" id="IPR019196">
    <property type="entry name" value="ABC_transp_unknown"/>
</dbReference>
<organism evidence="5 6">
    <name type="scientific">Steroidobacter flavus</name>
    <dbReference type="NCBI Taxonomy" id="1842136"/>
    <lineage>
        <taxon>Bacteria</taxon>
        <taxon>Pseudomonadati</taxon>
        <taxon>Pseudomonadota</taxon>
        <taxon>Gammaproteobacteria</taxon>
        <taxon>Steroidobacterales</taxon>
        <taxon>Steroidobacteraceae</taxon>
        <taxon>Steroidobacter</taxon>
    </lineage>
</organism>
<dbReference type="Pfam" id="PF09822">
    <property type="entry name" value="ABC_transp_aux"/>
    <property type="match status" value="1"/>
</dbReference>
<evidence type="ECO:0000259" key="4">
    <source>
        <dbReference type="Pfam" id="PF23357"/>
    </source>
</evidence>
<dbReference type="Pfam" id="PF23357">
    <property type="entry name" value="DUF7088"/>
    <property type="match status" value="1"/>
</dbReference>
<sequence length="630" mass="68757">MTTKTRKTYGATALVALAVLFIGVTILITFVLRGARLDLTESKLYSLAPGTQKIVSSLTEPVNLYFFFSQEGSSQSPQLRAYAQRVRELLEEMAQRSKGKLHLNVIDPQPFSEDEDRATEFGLSPVSVTPGGEPVYFGLAGTNSTDGREIIGLFQPDKEEFLEYDVASLIYRLSNAKRATVGLIAGLPVDARFDQMSGQMAPGWASIQQLRETLDVRTLQADGNDIPADIGVLMVVHPKELSPQTQYAIDQFVLRGGKLISFMDPQSENDNAGAQMGMPPMGGRSSTLGPLLDAWGVKFDTNQIVGDRELGLTVSLQQGKPPSQHIAILGLNRASMNPKDVTVSALDSINVMTAGALSKKEGATIEFEPLIQSSTNAALLPAAKLMFLPDSDALLDGFKPTGERYTIAARIHGKVKSAFPNGKPGAEGAAGAHLTESKEDANIILVADTDILSDPLWVRTQNVFGQRFSVAWANNGDFISNSVDNLAGSADLISVRGRQSFFRPFTKVDELRRQAGDQLRAKEKELDQELKDTEQKLTALEGGRGGHQASLSLSPEQEAELERFQHERVRIRKELRETRRSLDVEIEKLGTRLKVINIALVPLLLALGAIFLEITRRRRLRAGRAAAHTG</sequence>
<keyword evidence="2" id="KW-1133">Transmembrane helix</keyword>
<feature type="domain" description="ABC-type uncharacterised transport system" evidence="3">
    <location>
        <begin position="179"/>
        <end position="482"/>
    </location>
</feature>
<feature type="transmembrane region" description="Helical" evidence="2">
    <location>
        <begin position="595"/>
        <end position="614"/>
    </location>
</feature>
<feature type="domain" description="DUF7088" evidence="4">
    <location>
        <begin position="41"/>
        <end position="141"/>
    </location>
</feature>
<evidence type="ECO:0000256" key="2">
    <source>
        <dbReference type="SAM" id="Phobius"/>
    </source>
</evidence>
<evidence type="ECO:0000256" key="1">
    <source>
        <dbReference type="SAM" id="Coils"/>
    </source>
</evidence>
<evidence type="ECO:0000259" key="3">
    <source>
        <dbReference type="Pfam" id="PF09822"/>
    </source>
</evidence>
<feature type="coiled-coil region" evidence="1">
    <location>
        <begin position="512"/>
        <end position="592"/>
    </location>
</feature>
<dbReference type="EMBL" id="JBHSDU010000015">
    <property type="protein sequence ID" value="MFC4314847.1"/>
    <property type="molecule type" value="Genomic_DNA"/>
</dbReference>
<protein>
    <submittedName>
        <fullName evidence="5">GldG family protein</fullName>
    </submittedName>
</protein>
<accession>A0ABV8T6I4</accession>
<keyword evidence="2" id="KW-0812">Transmembrane</keyword>
<reference evidence="6" key="1">
    <citation type="journal article" date="2019" name="Int. J. Syst. Evol. Microbiol.">
        <title>The Global Catalogue of Microorganisms (GCM) 10K type strain sequencing project: providing services to taxonomists for standard genome sequencing and annotation.</title>
        <authorList>
            <consortium name="The Broad Institute Genomics Platform"/>
            <consortium name="The Broad Institute Genome Sequencing Center for Infectious Disease"/>
            <person name="Wu L."/>
            <person name="Ma J."/>
        </authorList>
    </citation>
    <scope>NUCLEOTIDE SEQUENCE [LARGE SCALE GENOMIC DNA]</scope>
    <source>
        <strain evidence="6">CGMCC 1.10759</strain>
    </source>
</reference>
<dbReference type="RefSeq" id="WP_380606358.1">
    <property type="nucleotide sequence ID" value="NZ_JBHSDU010000015.1"/>
</dbReference>
<evidence type="ECO:0000313" key="5">
    <source>
        <dbReference type="EMBL" id="MFC4314847.1"/>
    </source>
</evidence>
<keyword evidence="2" id="KW-0472">Membrane</keyword>
<dbReference type="InterPro" id="IPR055396">
    <property type="entry name" value="DUF7088"/>
</dbReference>
<feature type="transmembrane region" description="Helical" evidence="2">
    <location>
        <begin position="12"/>
        <end position="32"/>
    </location>
</feature>
<gene>
    <name evidence="5" type="ORF">ACFPN2_37645</name>
</gene>
<keyword evidence="6" id="KW-1185">Reference proteome</keyword>
<comment type="caution">
    <text evidence="5">The sequence shown here is derived from an EMBL/GenBank/DDBJ whole genome shotgun (WGS) entry which is preliminary data.</text>
</comment>
<proteinExistence type="predicted"/>
<evidence type="ECO:0000313" key="6">
    <source>
        <dbReference type="Proteomes" id="UP001595904"/>
    </source>
</evidence>
<name>A0ABV8T6I4_9GAMM</name>